<protein>
    <submittedName>
        <fullName evidence="1">Uncharacterized protein</fullName>
    </submittedName>
</protein>
<sequence length="96" mass="10475">MANTNPTEQPVRLADPPAVGRTLSVRVRDAGMHDDLRVIMRTGCDASAAVRQAVLFLANVYYEAWARGHYPAGVAPVITSANIEPYRPVRQTDQAV</sequence>
<gene>
    <name evidence="1" type="ORF">AOB60_20285</name>
</gene>
<dbReference type="EMBL" id="LJSN01000002">
    <property type="protein sequence ID" value="PNE42741.1"/>
    <property type="molecule type" value="Genomic_DNA"/>
</dbReference>
<accession>A0A2N8PP08</accession>
<evidence type="ECO:0000313" key="1">
    <source>
        <dbReference type="EMBL" id="PNE42741.1"/>
    </source>
</evidence>
<dbReference type="Proteomes" id="UP000236047">
    <property type="component" value="Unassembled WGS sequence"/>
</dbReference>
<evidence type="ECO:0000313" key="2">
    <source>
        <dbReference type="Proteomes" id="UP000236047"/>
    </source>
</evidence>
<name>A0A2N8PP08_STRNR</name>
<keyword evidence="2" id="KW-1185">Reference proteome</keyword>
<reference evidence="2" key="1">
    <citation type="submission" date="2015-09" db="EMBL/GenBank/DDBJ databases">
        <authorList>
            <person name="Graham D.E."/>
            <person name="Mahan K.M."/>
            <person name="Klingeman D.M."/>
            <person name="Fida T."/>
            <person name="Giannone R.J."/>
            <person name="Hettich R.L."/>
            <person name="Parry R.J."/>
            <person name="Spain J.C."/>
        </authorList>
    </citation>
    <scope>NUCLEOTIDE SEQUENCE [LARGE SCALE GENOMIC DNA]</scope>
    <source>
        <strain evidence="2">JCM 4701</strain>
    </source>
</reference>
<comment type="caution">
    <text evidence="1">The sequence shown here is derived from an EMBL/GenBank/DDBJ whole genome shotgun (WGS) entry which is preliminary data.</text>
</comment>
<dbReference type="AlphaFoldDB" id="A0A2N8PP08"/>
<organism evidence="1 2">
    <name type="scientific">Streptomyces noursei</name>
    <name type="common">Streptomyces albulus</name>
    <dbReference type="NCBI Taxonomy" id="1971"/>
    <lineage>
        <taxon>Bacteria</taxon>
        <taxon>Bacillati</taxon>
        <taxon>Actinomycetota</taxon>
        <taxon>Actinomycetes</taxon>
        <taxon>Kitasatosporales</taxon>
        <taxon>Streptomycetaceae</taxon>
        <taxon>Streptomyces</taxon>
    </lineage>
</organism>
<proteinExistence type="predicted"/>